<evidence type="ECO:0000313" key="2">
    <source>
        <dbReference type="Proteomes" id="UP001332243"/>
    </source>
</evidence>
<sequence length="54" mass="6142">MTGWLAERTGVDETAIWQWGYLERVSTGLYLMRLGEQEQGRRLLTTAEALAPTD</sequence>
<organism evidence="1 2">
    <name type="scientific">Plantactinospora sonchi</name>
    <dbReference type="NCBI Taxonomy" id="1544735"/>
    <lineage>
        <taxon>Bacteria</taxon>
        <taxon>Bacillati</taxon>
        <taxon>Actinomycetota</taxon>
        <taxon>Actinomycetes</taxon>
        <taxon>Micromonosporales</taxon>
        <taxon>Micromonosporaceae</taxon>
        <taxon>Plantactinospora</taxon>
    </lineage>
</organism>
<evidence type="ECO:0000313" key="1">
    <source>
        <dbReference type="EMBL" id="MEE6259295.1"/>
    </source>
</evidence>
<name>A0ABU7RS75_9ACTN</name>
<dbReference type="EMBL" id="JAZGQK010000010">
    <property type="protein sequence ID" value="MEE6259295.1"/>
    <property type="molecule type" value="Genomic_DNA"/>
</dbReference>
<accession>A0ABU7RS75</accession>
<dbReference type="Proteomes" id="UP001332243">
    <property type="component" value="Unassembled WGS sequence"/>
</dbReference>
<reference evidence="1 2" key="1">
    <citation type="submission" date="2024-01" db="EMBL/GenBank/DDBJ databases">
        <title>Genome insights into Plantactinospora sonchi sp. nov.</title>
        <authorList>
            <person name="Wang L."/>
        </authorList>
    </citation>
    <scope>NUCLEOTIDE SEQUENCE [LARGE SCALE GENOMIC DNA]</scope>
    <source>
        <strain evidence="1 2">NEAU-QY2</strain>
    </source>
</reference>
<gene>
    <name evidence="1" type="ORF">V1633_12435</name>
</gene>
<protein>
    <submittedName>
        <fullName evidence="1">Uncharacterized protein</fullName>
    </submittedName>
</protein>
<comment type="caution">
    <text evidence="1">The sequence shown here is derived from an EMBL/GenBank/DDBJ whole genome shotgun (WGS) entry which is preliminary data.</text>
</comment>
<keyword evidence="2" id="KW-1185">Reference proteome</keyword>
<dbReference type="RefSeq" id="WP_331214424.1">
    <property type="nucleotide sequence ID" value="NZ_JAZGQK010000010.1"/>
</dbReference>
<proteinExistence type="predicted"/>